<dbReference type="OrthoDB" id="2283631at2759"/>
<dbReference type="GO" id="GO:0006351">
    <property type="term" value="P:DNA-templated transcription"/>
    <property type="evidence" value="ECO:0007669"/>
    <property type="project" value="InterPro"/>
</dbReference>
<feature type="compositionally biased region" description="Low complexity" evidence="6">
    <location>
        <begin position="80"/>
        <end position="96"/>
    </location>
</feature>
<evidence type="ECO:0000313" key="8">
    <source>
        <dbReference type="EMBL" id="OQD78283.1"/>
    </source>
</evidence>
<proteinExistence type="predicted"/>
<dbReference type="GO" id="GO:0005634">
    <property type="term" value="C:nucleus"/>
    <property type="evidence" value="ECO:0007669"/>
    <property type="project" value="TreeGrafter"/>
</dbReference>
<dbReference type="Proteomes" id="UP000191522">
    <property type="component" value="Unassembled WGS sequence"/>
</dbReference>
<dbReference type="SUPFAM" id="SSF57701">
    <property type="entry name" value="Zn2/Cys6 DNA-binding domain"/>
    <property type="match status" value="1"/>
</dbReference>
<dbReference type="PANTHER" id="PTHR31668">
    <property type="entry name" value="GLUCOSE TRANSPORT TRANSCRIPTION REGULATOR RGT1-RELATED-RELATED"/>
    <property type="match status" value="1"/>
</dbReference>
<dbReference type="Gene3D" id="4.10.240.10">
    <property type="entry name" value="Zn(2)-C6 fungal-type DNA-binding domain"/>
    <property type="match status" value="1"/>
</dbReference>
<keyword evidence="4" id="KW-0804">Transcription</keyword>
<dbReference type="PROSITE" id="PS50048">
    <property type="entry name" value="ZN2_CY6_FUNGAL_2"/>
    <property type="match status" value="1"/>
</dbReference>
<evidence type="ECO:0000313" key="9">
    <source>
        <dbReference type="Proteomes" id="UP000191522"/>
    </source>
</evidence>
<keyword evidence="5" id="KW-0539">Nucleus</keyword>
<organism evidence="8 9">
    <name type="scientific">Penicillium decumbens</name>
    <dbReference type="NCBI Taxonomy" id="69771"/>
    <lineage>
        <taxon>Eukaryota</taxon>
        <taxon>Fungi</taxon>
        <taxon>Dikarya</taxon>
        <taxon>Ascomycota</taxon>
        <taxon>Pezizomycotina</taxon>
        <taxon>Eurotiomycetes</taxon>
        <taxon>Eurotiomycetidae</taxon>
        <taxon>Eurotiales</taxon>
        <taxon>Aspergillaceae</taxon>
        <taxon>Penicillium</taxon>
    </lineage>
</organism>
<comment type="caution">
    <text evidence="8">The sequence shown here is derived from an EMBL/GenBank/DDBJ whole genome shotgun (WGS) entry which is preliminary data.</text>
</comment>
<gene>
    <name evidence="8" type="ORF">PENDEC_c001G03093</name>
</gene>
<protein>
    <recommendedName>
        <fullName evidence="7">Zn(2)-C6 fungal-type domain-containing protein</fullName>
    </recommendedName>
</protein>
<sequence>MQGYSSAPPSGPPREGQKNYVFVDEHNRHKRLKVMRACNGCRKRKIKCDAATTNTWPCSACTRLKLVCVPPTIGQDGDFGPDSQGAGADAPGPSSALEESHNEFPVPPAYRDDSQATMGSMPSYDGMGMYGQFVHAPSNQPGMYSDMQPPQMVMPHQSYQQPPMFAGTQPSSLVTDRRIFIENDPSTAENLSDVLGELKIDETGIAPYLIRKGKINRIEPEAPVQDDVEERLPPLSTGSGATIRIPPELMPADDDVMNYFQIYFDEIHPYVPVIPRAHLYYQWQNDRGAISPLLLEALFACAGRLSDEPSEGAQWLALANRHETSFMDVPRLSTIQALLLLLKARESLPKRGYYYRSWQTVKTIVSMAKDLDIHEHYSTHAEGGVCDLSPIECLVHTRVWQTILVVEVIIGAPQGRSDYGVDPETVDMRPTLDIRGLDQYEKERSRQYAYFVRNAHHIRIMSDLYHKVKKQKDWGSDSRFMQTNPLVADLLRNLPVDLQVNYPADGSPPWIPSHFVGNMHCHCHLAIILLHRVQLVASQSFAAGGDWRVHFSLCYSSAKSICRLQEAILERFGLPGLLYMLRGINFAIYCILTCTMLHLVAITSPDPEFNSDARDFFTRHMRILERCSTAWPMPEIQAQIDSLRLAFSADTNRPFELKPSFPYGSPSESYQPSPPMDAHYHPHLNQVPSNVQSRMGLNAHPITPPISVGAEDSKSDASSQLHSFGMVPHQPHTAHHLDAPLVDENSWDPTRIINQWEMAFSVNPSPPSTSSPPMPMNNTPQHMSNMVQYPVQYESASKVTVSPTQAVSPPQFQAPQVVFSARDWQQSVASVYDPQGLKRRWNYSVDLGSDNMVKRQRG</sequence>
<evidence type="ECO:0000259" key="7">
    <source>
        <dbReference type="PROSITE" id="PS50048"/>
    </source>
</evidence>
<evidence type="ECO:0000256" key="2">
    <source>
        <dbReference type="ARBA" id="ARBA00023015"/>
    </source>
</evidence>
<dbReference type="OMA" id="PSHFIGN"/>
<reference evidence="9" key="1">
    <citation type="journal article" date="2017" name="Nat. Microbiol.">
        <title>Global analysis of biosynthetic gene clusters reveals vast potential of secondary metabolite production in Penicillium species.</title>
        <authorList>
            <person name="Nielsen J.C."/>
            <person name="Grijseels S."/>
            <person name="Prigent S."/>
            <person name="Ji B."/>
            <person name="Dainat J."/>
            <person name="Nielsen K.F."/>
            <person name="Frisvad J.C."/>
            <person name="Workman M."/>
            <person name="Nielsen J."/>
        </authorList>
    </citation>
    <scope>NUCLEOTIDE SEQUENCE [LARGE SCALE GENOMIC DNA]</scope>
    <source>
        <strain evidence="9">IBT 11843</strain>
    </source>
</reference>
<evidence type="ECO:0000256" key="1">
    <source>
        <dbReference type="ARBA" id="ARBA00022723"/>
    </source>
</evidence>
<evidence type="ECO:0000256" key="5">
    <source>
        <dbReference type="ARBA" id="ARBA00023242"/>
    </source>
</evidence>
<dbReference type="PANTHER" id="PTHR31668:SF17">
    <property type="entry name" value="ZN(II)2CYS6 TRANSCRIPTION FACTOR (EUROFUNG)"/>
    <property type="match status" value="1"/>
</dbReference>
<dbReference type="InterPro" id="IPR036864">
    <property type="entry name" value="Zn2-C6_fun-type_DNA-bd_sf"/>
</dbReference>
<accession>A0A1V6PN12</accession>
<dbReference type="PROSITE" id="PS00463">
    <property type="entry name" value="ZN2_CY6_FUNGAL_1"/>
    <property type="match status" value="1"/>
</dbReference>
<evidence type="ECO:0000256" key="6">
    <source>
        <dbReference type="SAM" id="MobiDB-lite"/>
    </source>
</evidence>
<evidence type="ECO:0000256" key="3">
    <source>
        <dbReference type="ARBA" id="ARBA00023125"/>
    </source>
</evidence>
<name>A0A1V6PN12_PENDC</name>
<dbReference type="GO" id="GO:0001080">
    <property type="term" value="P:nitrogen catabolite activation of transcription from RNA polymerase II promoter"/>
    <property type="evidence" value="ECO:0007669"/>
    <property type="project" value="TreeGrafter"/>
</dbReference>
<dbReference type="GO" id="GO:0008270">
    <property type="term" value="F:zinc ion binding"/>
    <property type="evidence" value="ECO:0007669"/>
    <property type="project" value="InterPro"/>
</dbReference>
<keyword evidence="9" id="KW-1185">Reference proteome</keyword>
<dbReference type="STRING" id="69771.A0A1V6PN12"/>
<dbReference type="InterPro" id="IPR050797">
    <property type="entry name" value="Carb_Metab_Trans_Reg"/>
</dbReference>
<keyword evidence="3" id="KW-0238">DNA-binding</keyword>
<feature type="region of interest" description="Disordered" evidence="6">
    <location>
        <begin position="77"/>
        <end position="112"/>
    </location>
</feature>
<evidence type="ECO:0000256" key="4">
    <source>
        <dbReference type="ARBA" id="ARBA00023163"/>
    </source>
</evidence>
<dbReference type="InterPro" id="IPR007219">
    <property type="entry name" value="XnlR_reg_dom"/>
</dbReference>
<dbReference type="CDD" id="cd12148">
    <property type="entry name" value="fungal_TF_MHR"/>
    <property type="match status" value="1"/>
</dbReference>
<keyword evidence="1" id="KW-0479">Metal-binding</keyword>
<dbReference type="CDD" id="cd00067">
    <property type="entry name" value="GAL4"/>
    <property type="match status" value="1"/>
</dbReference>
<dbReference type="GO" id="GO:0000981">
    <property type="term" value="F:DNA-binding transcription factor activity, RNA polymerase II-specific"/>
    <property type="evidence" value="ECO:0007669"/>
    <property type="project" value="InterPro"/>
</dbReference>
<dbReference type="SMART" id="SM00066">
    <property type="entry name" value="GAL4"/>
    <property type="match status" value="1"/>
</dbReference>
<dbReference type="Pfam" id="PF00172">
    <property type="entry name" value="Zn_clus"/>
    <property type="match status" value="1"/>
</dbReference>
<dbReference type="GO" id="GO:0003677">
    <property type="term" value="F:DNA binding"/>
    <property type="evidence" value="ECO:0007669"/>
    <property type="project" value="UniProtKB-KW"/>
</dbReference>
<dbReference type="EMBL" id="MDYL01000001">
    <property type="protein sequence ID" value="OQD78283.1"/>
    <property type="molecule type" value="Genomic_DNA"/>
</dbReference>
<dbReference type="Pfam" id="PF04082">
    <property type="entry name" value="Fungal_trans"/>
    <property type="match status" value="1"/>
</dbReference>
<dbReference type="InterPro" id="IPR001138">
    <property type="entry name" value="Zn2Cys6_DnaBD"/>
</dbReference>
<feature type="domain" description="Zn(2)-C6 fungal-type" evidence="7">
    <location>
        <begin position="37"/>
        <end position="69"/>
    </location>
</feature>
<dbReference type="AlphaFoldDB" id="A0A1V6PN12"/>
<keyword evidence="2" id="KW-0805">Transcription regulation</keyword>